<keyword evidence="2" id="KW-1185">Reference proteome</keyword>
<organism evidence="1 2">
    <name type="scientific">Lasius niger</name>
    <name type="common">Black garden ant</name>
    <dbReference type="NCBI Taxonomy" id="67767"/>
    <lineage>
        <taxon>Eukaryota</taxon>
        <taxon>Metazoa</taxon>
        <taxon>Ecdysozoa</taxon>
        <taxon>Arthropoda</taxon>
        <taxon>Hexapoda</taxon>
        <taxon>Insecta</taxon>
        <taxon>Pterygota</taxon>
        <taxon>Neoptera</taxon>
        <taxon>Endopterygota</taxon>
        <taxon>Hymenoptera</taxon>
        <taxon>Apocrita</taxon>
        <taxon>Aculeata</taxon>
        <taxon>Formicoidea</taxon>
        <taxon>Formicidae</taxon>
        <taxon>Formicinae</taxon>
        <taxon>Lasius</taxon>
        <taxon>Lasius</taxon>
    </lineage>
</organism>
<name>A0A0J7KT15_LASNI</name>
<gene>
    <name evidence="1" type="ORF">RF55_6431</name>
</gene>
<dbReference type="EMBL" id="LBMM01003494">
    <property type="protein sequence ID" value="KMQ93466.1"/>
    <property type="molecule type" value="Genomic_DNA"/>
</dbReference>
<accession>A0A0J7KT15</accession>
<reference evidence="1 2" key="1">
    <citation type="submission" date="2015-04" db="EMBL/GenBank/DDBJ databases">
        <title>Lasius niger genome sequencing.</title>
        <authorList>
            <person name="Konorov E.A."/>
            <person name="Nikitin M.A."/>
            <person name="Kirill M.V."/>
            <person name="Chang P."/>
        </authorList>
    </citation>
    <scope>NUCLEOTIDE SEQUENCE [LARGE SCALE GENOMIC DNA]</scope>
    <source>
        <tissue evidence="1">Whole</tissue>
    </source>
</reference>
<comment type="caution">
    <text evidence="1">The sequence shown here is derived from an EMBL/GenBank/DDBJ whole genome shotgun (WGS) entry which is preliminary data.</text>
</comment>
<dbReference type="PaxDb" id="67767-A0A0J7KT15"/>
<dbReference type="Proteomes" id="UP000036403">
    <property type="component" value="Unassembled WGS sequence"/>
</dbReference>
<evidence type="ECO:0000313" key="1">
    <source>
        <dbReference type="EMBL" id="KMQ93466.1"/>
    </source>
</evidence>
<protein>
    <submittedName>
        <fullName evidence="1">Uncharacterized protein</fullName>
    </submittedName>
</protein>
<evidence type="ECO:0000313" key="2">
    <source>
        <dbReference type="Proteomes" id="UP000036403"/>
    </source>
</evidence>
<proteinExistence type="predicted"/>
<sequence length="274" mass="30782">MESYRERKSKEYGNKEKKRIFDELMFGYRSQNEVMKSLQIITVPKSIVVSVTTRAVGFMCQFLFCKFARLNVKFPLGNNGLPAVPNQSSPSRNKTGPSDVRTVFALHWKITFLAIRSDAGTLYIPRLPVAKIGNGNALEPTIVSFSTLRTIVSKLADVTTPRAERDYFYQHSASSGAIWSSARKLNDDGTFEDIPDTRPILQNPDDFMPRNYEINDLHRDTSAVEDLLEIIGRKYPKYVYALDFGSAGNVSQLVSNDVESIQCANLPCMTTSSK</sequence>
<dbReference type="OrthoDB" id="8044645at2759"/>
<dbReference type="AlphaFoldDB" id="A0A0J7KT15"/>